<sequence>MEQRISLITLGVDDMAEARRFFEDGLGWRPTPFDSDEVAFYQAGSCVLGLFGREDLAKDAGVSPEGSGFAPFSVAWNGRSEAEVDAAFAKAVDAGAEVVKRPEKVFWGGYSGYVRIPGGHLLEIAYNPFWEMGEDGSIRLPPPSES</sequence>
<keyword evidence="3" id="KW-1185">Reference proteome</keyword>
<dbReference type="AlphaFoldDB" id="A0A7X3LV91"/>
<dbReference type="PANTHER" id="PTHR36503">
    <property type="entry name" value="BLR2520 PROTEIN"/>
    <property type="match status" value="1"/>
</dbReference>
<dbReference type="InterPro" id="IPR029068">
    <property type="entry name" value="Glyas_Bleomycin-R_OHBP_Dase"/>
</dbReference>
<evidence type="ECO:0000313" key="3">
    <source>
        <dbReference type="Proteomes" id="UP000433101"/>
    </source>
</evidence>
<gene>
    <name evidence="2" type="ORF">GR183_12635</name>
</gene>
<dbReference type="Proteomes" id="UP000433101">
    <property type="component" value="Unassembled WGS sequence"/>
</dbReference>
<evidence type="ECO:0000313" key="2">
    <source>
        <dbReference type="EMBL" id="MXN65754.1"/>
    </source>
</evidence>
<dbReference type="EMBL" id="WUMV01000006">
    <property type="protein sequence ID" value="MXN65754.1"/>
    <property type="molecule type" value="Genomic_DNA"/>
</dbReference>
<dbReference type="PANTHER" id="PTHR36503:SF1">
    <property type="entry name" value="BLR2520 PROTEIN"/>
    <property type="match status" value="1"/>
</dbReference>
<feature type="domain" description="VOC" evidence="1">
    <location>
        <begin position="4"/>
        <end position="127"/>
    </location>
</feature>
<dbReference type="InterPro" id="IPR004360">
    <property type="entry name" value="Glyas_Fos-R_dOase_dom"/>
</dbReference>
<dbReference type="InterPro" id="IPR037523">
    <property type="entry name" value="VOC_core"/>
</dbReference>
<dbReference type="SUPFAM" id="SSF54593">
    <property type="entry name" value="Glyoxalase/Bleomycin resistance protein/Dihydroxybiphenyl dioxygenase"/>
    <property type="match status" value="1"/>
</dbReference>
<dbReference type="CDD" id="cd07251">
    <property type="entry name" value="VOC_like"/>
    <property type="match status" value="1"/>
</dbReference>
<name>A0A7X3LV91_9HYPH</name>
<protein>
    <submittedName>
        <fullName evidence="2">VOC family protein</fullName>
    </submittedName>
</protein>
<reference evidence="2 3" key="1">
    <citation type="submission" date="2019-12" db="EMBL/GenBank/DDBJ databases">
        <authorList>
            <person name="Li M."/>
        </authorList>
    </citation>
    <scope>NUCLEOTIDE SEQUENCE [LARGE SCALE GENOMIC DNA]</scope>
    <source>
        <strain evidence="2 3">GBMRC 2046</strain>
    </source>
</reference>
<dbReference type="Pfam" id="PF00903">
    <property type="entry name" value="Glyoxalase"/>
    <property type="match status" value="1"/>
</dbReference>
<proteinExistence type="predicted"/>
<dbReference type="RefSeq" id="WP_160776010.1">
    <property type="nucleotide sequence ID" value="NZ_WUMV01000006.1"/>
</dbReference>
<comment type="caution">
    <text evidence="2">The sequence shown here is derived from an EMBL/GenBank/DDBJ whole genome shotgun (WGS) entry which is preliminary data.</text>
</comment>
<accession>A0A7X3LV91</accession>
<evidence type="ECO:0000259" key="1">
    <source>
        <dbReference type="PROSITE" id="PS51819"/>
    </source>
</evidence>
<dbReference type="Gene3D" id="3.10.180.10">
    <property type="entry name" value="2,3-Dihydroxybiphenyl 1,2-Dioxygenase, domain 1"/>
    <property type="match status" value="1"/>
</dbReference>
<dbReference type="PROSITE" id="PS51819">
    <property type="entry name" value="VOC"/>
    <property type="match status" value="1"/>
</dbReference>
<organism evidence="2 3">
    <name type="scientific">Stappia sediminis</name>
    <dbReference type="NCBI Taxonomy" id="2692190"/>
    <lineage>
        <taxon>Bacteria</taxon>
        <taxon>Pseudomonadati</taxon>
        <taxon>Pseudomonadota</taxon>
        <taxon>Alphaproteobacteria</taxon>
        <taxon>Hyphomicrobiales</taxon>
        <taxon>Stappiaceae</taxon>
        <taxon>Stappia</taxon>
    </lineage>
</organism>